<evidence type="ECO:0000256" key="2">
    <source>
        <dbReference type="ARBA" id="ARBA00022737"/>
    </source>
</evidence>
<dbReference type="GO" id="GO:0005524">
    <property type="term" value="F:ATP binding"/>
    <property type="evidence" value="ECO:0007669"/>
    <property type="project" value="InterPro"/>
</dbReference>
<keyword evidence="1 6" id="KW-0479">Metal-binding</keyword>
<keyword evidence="10" id="KW-1185">Reference proteome</keyword>
<evidence type="ECO:0000256" key="5">
    <source>
        <dbReference type="ARBA" id="ARBA00023186"/>
    </source>
</evidence>
<dbReference type="FunFam" id="1.10.287.110:FF:000064">
    <property type="entry name" value="Molecular chaperone DnaJ"/>
    <property type="match status" value="1"/>
</dbReference>
<dbReference type="InterPro" id="IPR018253">
    <property type="entry name" value="DnaJ_domain_CS"/>
</dbReference>
<dbReference type="Pfam" id="PF00684">
    <property type="entry name" value="DnaJ_CXXCXGXG"/>
    <property type="match status" value="1"/>
</dbReference>
<dbReference type="CDD" id="cd10747">
    <property type="entry name" value="DnaJ_C"/>
    <property type="match status" value="1"/>
</dbReference>
<dbReference type="GO" id="GO:0031072">
    <property type="term" value="F:heat shock protein binding"/>
    <property type="evidence" value="ECO:0007669"/>
    <property type="project" value="InterPro"/>
</dbReference>
<dbReference type="PROSITE" id="PS51188">
    <property type="entry name" value="ZF_CR"/>
    <property type="match status" value="1"/>
</dbReference>
<dbReference type="EMBL" id="CAJJDN010000001">
    <property type="protein sequence ID" value="CAD8045641.1"/>
    <property type="molecule type" value="Genomic_DNA"/>
</dbReference>
<dbReference type="InterPro" id="IPR012724">
    <property type="entry name" value="DnaJ"/>
</dbReference>
<keyword evidence="3 6" id="KW-0863">Zinc-finger</keyword>
<dbReference type="InterPro" id="IPR001305">
    <property type="entry name" value="HSP_DnaJ_Cys-rich_dom"/>
</dbReference>
<evidence type="ECO:0000256" key="6">
    <source>
        <dbReference type="PROSITE-ProRule" id="PRU00546"/>
    </source>
</evidence>
<dbReference type="FunFam" id="2.60.260.20:FF:000005">
    <property type="entry name" value="Chaperone protein dnaJ 1, mitochondrial"/>
    <property type="match status" value="1"/>
</dbReference>
<dbReference type="GO" id="GO:0008270">
    <property type="term" value="F:zinc ion binding"/>
    <property type="evidence" value="ECO:0007669"/>
    <property type="project" value="UniProtKB-KW"/>
</dbReference>
<evidence type="ECO:0000259" key="7">
    <source>
        <dbReference type="PROSITE" id="PS50076"/>
    </source>
</evidence>
<dbReference type="InterPro" id="IPR001623">
    <property type="entry name" value="DnaJ_domain"/>
</dbReference>
<evidence type="ECO:0000256" key="4">
    <source>
        <dbReference type="ARBA" id="ARBA00022833"/>
    </source>
</evidence>
<dbReference type="GO" id="GO:0042026">
    <property type="term" value="P:protein refolding"/>
    <property type="evidence" value="ECO:0007669"/>
    <property type="project" value="TreeGrafter"/>
</dbReference>
<dbReference type="PANTHER" id="PTHR43096:SF52">
    <property type="entry name" value="DNAJ HOMOLOG 1, MITOCHONDRIAL-RELATED"/>
    <property type="match status" value="1"/>
</dbReference>
<proteinExistence type="inferred from homology"/>
<name>A0A8S1JTL7_9CILI</name>
<dbReference type="CDD" id="cd10719">
    <property type="entry name" value="DnaJ_zf"/>
    <property type="match status" value="1"/>
</dbReference>
<protein>
    <recommendedName>
        <fullName evidence="11">Chaperone protein DnaJ</fullName>
    </recommendedName>
</protein>
<sequence length="412" mass="45309">MQAFTKHIFRRIALAPSPFFAFSSKKDLYELLGVPRNASQNDIKKAYYGLAKKYHPDANPSKDAKEKFAEINNAYETLSDENKRRVYDQVGMTGDEQQQAGAQDPFAAYSSFFRQGARGGRAQDFEFDESIFGDFASFFNMGAEGERTLKGADIHVQLEVSFMDSVQGSQQTIQFEKVGTCTTCNGTKCKPGTAPGRCTNCGGRGSINYRQGSMTIQMACSKCRGTGISIQNPCTSCKGMGIQKQSTTETLNIPKGIADGQNLRITGKGNVGENGGKSGDLIVKVSVKPDPYYKRDGYDLITNTYISIAQAVLGDTIKVKTLNGDKQVSIKPGCQDGEKMRLSGLGINKLAPNQNQKGDQVLNFKIQIPTKLSDKQREIFQELAKLEKTQSQDHVSQQQDGVFDKVKNVFHK</sequence>
<dbReference type="PROSITE" id="PS50076">
    <property type="entry name" value="DNAJ_2"/>
    <property type="match status" value="1"/>
</dbReference>
<evidence type="ECO:0000313" key="9">
    <source>
        <dbReference type="EMBL" id="CAD8045641.1"/>
    </source>
</evidence>
<dbReference type="CDD" id="cd06257">
    <property type="entry name" value="DnaJ"/>
    <property type="match status" value="1"/>
</dbReference>
<feature type="domain" description="CR-type" evidence="8">
    <location>
        <begin position="168"/>
        <end position="246"/>
    </location>
</feature>
<feature type="zinc finger region" description="CR-type" evidence="6">
    <location>
        <begin position="168"/>
        <end position="246"/>
    </location>
</feature>
<dbReference type="HAMAP" id="MF_01152">
    <property type="entry name" value="DnaJ"/>
    <property type="match status" value="1"/>
</dbReference>
<dbReference type="SMART" id="SM00271">
    <property type="entry name" value="DnaJ"/>
    <property type="match status" value="1"/>
</dbReference>
<organism evidence="9 10">
    <name type="scientific">Paramecium sonneborni</name>
    <dbReference type="NCBI Taxonomy" id="65129"/>
    <lineage>
        <taxon>Eukaryota</taxon>
        <taxon>Sar</taxon>
        <taxon>Alveolata</taxon>
        <taxon>Ciliophora</taxon>
        <taxon>Intramacronucleata</taxon>
        <taxon>Oligohymenophorea</taxon>
        <taxon>Peniculida</taxon>
        <taxon>Parameciidae</taxon>
        <taxon>Paramecium</taxon>
    </lineage>
</organism>
<dbReference type="GO" id="GO:0051082">
    <property type="term" value="F:unfolded protein binding"/>
    <property type="evidence" value="ECO:0007669"/>
    <property type="project" value="InterPro"/>
</dbReference>
<dbReference type="PANTHER" id="PTHR43096">
    <property type="entry name" value="DNAJ HOMOLOG 1, MITOCHONDRIAL-RELATED"/>
    <property type="match status" value="1"/>
</dbReference>
<dbReference type="OrthoDB" id="10256793at2759"/>
<keyword evidence="4 6" id="KW-0862">Zinc</keyword>
<dbReference type="Proteomes" id="UP000692954">
    <property type="component" value="Unassembled WGS sequence"/>
</dbReference>
<dbReference type="GO" id="GO:0005737">
    <property type="term" value="C:cytoplasm"/>
    <property type="evidence" value="ECO:0007669"/>
    <property type="project" value="TreeGrafter"/>
</dbReference>
<evidence type="ECO:0008006" key="11">
    <source>
        <dbReference type="Google" id="ProtNLM"/>
    </source>
</evidence>
<evidence type="ECO:0000259" key="8">
    <source>
        <dbReference type="PROSITE" id="PS51188"/>
    </source>
</evidence>
<evidence type="ECO:0000256" key="1">
    <source>
        <dbReference type="ARBA" id="ARBA00022723"/>
    </source>
</evidence>
<gene>
    <name evidence="9" type="ORF">PSON_ATCC_30995.1.T0010164</name>
</gene>
<dbReference type="PROSITE" id="PS00636">
    <property type="entry name" value="DNAJ_1"/>
    <property type="match status" value="1"/>
</dbReference>
<feature type="domain" description="J" evidence="7">
    <location>
        <begin position="27"/>
        <end position="91"/>
    </location>
</feature>
<dbReference type="Pfam" id="PF01556">
    <property type="entry name" value="DnaJ_C"/>
    <property type="match status" value="1"/>
</dbReference>
<reference evidence="9" key="1">
    <citation type="submission" date="2021-01" db="EMBL/GenBank/DDBJ databases">
        <authorList>
            <consortium name="Genoscope - CEA"/>
            <person name="William W."/>
        </authorList>
    </citation>
    <scope>NUCLEOTIDE SEQUENCE</scope>
</reference>
<dbReference type="GO" id="GO:0009408">
    <property type="term" value="P:response to heat"/>
    <property type="evidence" value="ECO:0007669"/>
    <property type="project" value="InterPro"/>
</dbReference>
<dbReference type="Pfam" id="PF00226">
    <property type="entry name" value="DnaJ"/>
    <property type="match status" value="1"/>
</dbReference>
<dbReference type="InterPro" id="IPR002939">
    <property type="entry name" value="DnaJ_C"/>
</dbReference>
<evidence type="ECO:0000256" key="3">
    <source>
        <dbReference type="ARBA" id="ARBA00022771"/>
    </source>
</evidence>
<comment type="caution">
    <text evidence="9">The sequence shown here is derived from an EMBL/GenBank/DDBJ whole genome shotgun (WGS) entry which is preliminary data.</text>
</comment>
<accession>A0A8S1JTL7</accession>
<keyword evidence="2" id="KW-0677">Repeat</keyword>
<evidence type="ECO:0000313" key="10">
    <source>
        <dbReference type="Proteomes" id="UP000692954"/>
    </source>
</evidence>
<dbReference type="AlphaFoldDB" id="A0A8S1JTL7"/>
<dbReference type="NCBIfam" id="NF008035">
    <property type="entry name" value="PRK10767.1"/>
    <property type="match status" value="1"/>
</dbReference>
<keyword evidence="5" id="KW-0143">Chaperone</keyword>